<dbReference type="Gene3D" id="3.40.50.300">
    <property type="entry name" value="P-loop containing nucleotide triphosphate hydrolases"/>
    <property type="match status" value="1"/>
</dbReference>
<dbReference type="CDD" id="cd00009">
    <property type="entry name" value="AAA"/>
    <property type="match status" value="1"/>
</dbReference>
<evidence type="ECO:0000256" key="8">
    <source>
        <dbReference type="ARBA" id="ARBA00022840"/>
    </source>
</evidence>
<dbReference type="Proteomes" id="UP000217838">
    <property type="component" value="Unassembled WGS sequence"/>
</dbReference>
<evidence type="ECO:0000313" key="14">
    <source>
        <dbReference type="EMBL" id="PCI95585.1"/>
    </source>
</evidence>
<dbReference type="Pfam" id="PF13177">
    <property type="entry name" value="DNA_pol3_delta2"/>
    <property type="match status" value="1"/>
</dbReference>
<dbReference type="AlphaFoldDB" id="A0A2A4YMP1"/>
<dbReference type="Pfam" id="PF12169">
    <property type="entry name" value="DNA_pol3_gamma3"/>
    <property type="match status" value="1"/>
</dbReference>
<dbReference type="InterPro" id="IPR027417">
    <property type="entry name" value="P-loop_NTPase"/>
</dbReference>
<evidence type="ECO:0000256" key="11">
    <source>
        <dbReference type="RuleBase" id="RU364063"/>
    </source>
</evidence>
<dbReference type="EMBL" id="NVUU01000014">
    <property type="protein sequence ID" value="PCI95585.1"/>
    <property type="molecule type" value="Genomic_DNA"/>
</dbReference>
<dbReference type="GO" id="GO:0003887">
    <property type="term" value="F:DNA-directed DNA polymerase activity"/>
    <property type="evidence" value="ECO:0007669"/>
    <property type="project" value="UniProtKB-KW"/>
</dbReference>
<gene>
    <name evidence="11" type="primary">dnaX</name>
    <name evidence="14" type="ORF">COB11_01780</name>
</gene>
<dbReference type="Gene3D" id="1.20.272.10">
    <property type="match status" value="1"/>
</dbReference>
<keyword evidence="5" id="KW-0479">Metal-binding</keyword>
<comment type="caution">
    <text evidence="14">The sequence shown here is derived from an EMBL/GenBank/DDBJ whole genome shotgun (WGS) entry which is preliminary data.</text>
</comment>
<dbReference type="SUPFAM" id="SSF48019">
    <property type="entry name" value="post-AAA+ oligomerization domain-like"/>
    <property type="match status" value="1"/>
</dbReference>
<evidence type="ECO:0000313" key="15">
    <source>
        <dbReference type="Proteomes" id="UP000217838"/>
    </source>
</evidence>
<evidence type="ECO:0000256" key="1">
    <source>
        <dbReference type="ARBA" id="ARBA00006360"/>
    </source>
</evidence>
<comment type="catalytic activity">
    <reaction evidence="10 11">
        <text>DNA(n) + a 2'-deoxyribonucleoside 5'-triphosphate = DNA(n+1) + diphosphate</text>
        <dbReference type="Rhea" id="RHEA:22508"/>
        <dbReference type="Rhea" id="RHEA-COMP:17339"/>
        <dbReference type="Rhea" id="RHEA-COMP:17340"/>
        <dbReference type="ChEBI" id="CHEBI:33019"/>
        <dbReference type="ChEBI" id="CHEBI:61560"/>
        <dbReference type="ChEBI" id="CHEBI:173112"/>
        <dbReference type="EC" id="2.7.7.7"/>
    </reaction>
</comment>
<dbReference type="InterPro" id="IPR050238">
    <property type="entry name" value="DNA_Rep/Repair_Clamp_Loader"/>
</dbReference>
<feature type="compositionally biased region" description="Basic and acidic residues" evidence="12">
    <location>
        <begin position="485"/>
        <end position="494"/>
    </location>
</feature>
<feature type="compositionally biased region" description="Low complexity" evidence="12">
    <location>
        <begin position="410"/>
        <end position="424"/>
    </location>
</feature>
<dbReference type="SUPFAM" id="SSF52540">
    <property type="entry name" value="P-loop containing nucleoside triphosphate hydrolases"/>
    <property type="match status" value="1"/>
</dbReference>
<dbReference type="PANTHER" id="PTHR11669:SF0">
    <property type="entry name" value="PROTEIN STICHEL-LIKE 2"/>
    <property type="match status" value="1"/>
</dbReference>
<keyword evidence="6 11" id="KW-0547">Nucleotide-binding</keyword>
<evidence type="ECO:0000256" key="9">
    <source>
        <dbReference type="ARBA" id="ARBA00022932"/>
    </source>
</evidence>
<keyword evidence="9 11" id="KW-0239">DNA-directed DNA polymerase</keyword>
<dbReference type="EC" id="2.7.7.7" evidence="11"/>
<evidence type="ECO:0000259" key="13">
    <source>
        <dbReference type="SMART" id="SM00382"/>
    </source>
</evidence>
<dbReference type="Gene3D" id="1.10.8.60">
    <property type="match status" value="1"/>
</dbReference>
<dbReference type="GO" id="GO:0006261">
    <property type="term" value="P:DNA-templated DNA replication"/>
    <property type="evidence" value="ECO:0007669"/>
    <property type="project" value="TreeGrafter"/>
</dbReference>
<proteinExistence type="inferred from homology"/>
<feature type="domain" description="AAA+ ATPase" evidence="13">
    <location>
        <begin position="38"/>
        <end position="181"/>
    </location>
</feature>
<feature type="region of interest" description="Disordered" evidence="12">
    <location>
        <begin position="401"/>
        <end position="494"/>
    </location>
</feature>
<keyword evidence="7" id="KW-0862">Zinc</keyword>
<protein>
    <recommendedName>
        <fullName evidence="11">DNA polymerase III subunit gamma/tau</fullName>
        <ecNumber evidence="11">2.7.7.7</ecNumber>
    </recommendedName>
</protein>
<dbReference type="SMART" id="SM00382">
    <property type="entry name" value="AAA"/>
    <property type="match status" value="1"/>
</dbReference>
<evidence type="ECO:0000256" key="3">
    <source>
        <dbReference type="ARBA" id="ARBA00022695"/>
    </source>
</evidence>
<dbReference type="InterPro" id="IPR022754">
    <property type="entry name" value="DNA_pol_III_gamma-3"/>
</dbReference>
<keyword evidence="3 11" id="KW-0548">Nucleotidyltransferase</keyword>
<dbReference type="GO" id="GO:0003677">
    <property type="term" value="F:DNA binding"/>
    <property type="evidence" value="ECO:0007669"/>
    <property type="project" value="InterPro"/>
</dbReference>
<comment type="subunit">
    <text evidence="11">DNA polymerase III contains a core (composed of alpha, epsilon and theta chains) that associates with a tau subunit. This core dimerizes to form the POLIII' complex. PolIII' associates with the gamma complex (composed of gamma, delta, delta', psi and chi chains) and with the beta chain to form the complete DNA polymerase III complex.</text>
</comment>
<keyword evidence="8 11" id="KW-0067">ATP-binding</keyword>
<dbReference type="InterPro" id="IPR045085">
    <property type="entry name" value="HLD_clamp_pol_III_gamma_tau"/>
</dbReference>
<dbReference type="GO" id="GO:0005524">
    <property type="term" value="F:ATP binding"/>
    <property type="evidence" value="ECO:0007669"/>
    <property type="project" value="UniProtKB-KW"/>
</dbReference>
<evidence type="ECO:0000256" key="2">
    <source>
        <dbReference type="ARBA" id="ARBA00022679"/>
    </source>
</evidence>
<dbReference type="FunFam" id="3.40.50.300:FF:000014">
    <property type="entry name" value="DNA polymerase III subunit gamma/tau"/>
    <property type="match status" value="1"/>
</dbReference>
<sequence length="513" mass="57986">MSYYQSLARKFRPQTFGDVCEQEAIIKTLKSAIELNRVSHAYIFSGSRGTGKTTLARIFAKALNCKNLKENQEPCNECSSCKEISSSSSLDVIEIDGASNRGIDDIRKLNESTMYTPSSSPYRIYIIDEVHMLTKEAFNALLKTLEEPPKNVKFFFATTEPHKVLPTIMSRTQRFNLKRISIPNIIVKLQKILTNLSITVEEDALNALAQSAEGSLRDAESLLDQVLCTDKKHIFYEDVALSLGFCNKEAFFHLDRAFYDQDLKVAFALSNQLFEEGKDYGYFLNMLLDHYKKILQIKLGAKNIHEISNSDRKRYEESASVYTTNQCLYILEYLMKWIQTLNQIELKPVFVEMILLHIIRARSQIFANELVERLEALQKSPQEAPMGKVAAAFQVATPPMKVPQEPRALEPTVPEPVVSEPQVPASQEILPQKATPLEVMPQEAMPQTPKAAQETAPIEAQNPKGPTPEPVQEPDSEQTPPIESAPRDPIKLQKHETILRFASVELNGIIKKR</sequence>
<dbReference type="PANTHER" id="PTHR11669">
    <property type="entry name" value="REPLICATION FACTOR C / DNA POLYMERASE III GAMMA-TAU SUBUNIT"/>
    <property type="match status" value="1"/>
</dbReference>
<keyword evidence="4 11" id="KW-0235">DNA replication</keyword>
<evidence type="ECO:0000256" key="5">
    <source>
        <dbReference type="ARBA" id="ARBA00022723"/>
    </source>
</evidence>
<evidence type="ECO:0000256" key="6">
    <source>
        <dbReference type="ARBA" id="ARBA00022741"/>
    </source>
</evidence>
<comment type="function">
    <text evidence="11">DNA polymerase III is a complex, multichain enzyme responsible for most of the replicative synthesis in bacteria. This DNA polymerase also exhibits 3' to 5' exonuclease activity.</text>
</comment>
<keyword evidence="2 11" id="KW-0808">Transferase</keyword>
<dbReference type="GO" id="GO:0046872">
    <property type="term" value="F:metal ion binding"/>
    <property type="evidence" value="ECO:0007669"/>
    <property type="project" value="UniProtKB-KW"/>
</dbReference>
<dbReference type="InterPro" id="IPR008921">
    <property type="entry name" value="DNA_pol3_clamp-load_cplx_C"/>
</dbReference>
<evidence type="ECO:0000256" key="4">
    <source>
        <dbReference type="ARBA" id="ARBA00022705"/>
    </source>
</evidence>
<dbReference type="Pfam" id="PF22608">
    <property type="entry name" value="DNAX_ATPase_lid"/>
    <property type="match status" value="1"/>
</dbReference>
<organism evidence="14 15">
    <name type="scientific">Aerophobetes bacterium</name>
    <dbReference type="NCBI Taxonomy" id="2030807"/>
    <lineage>
        <taxon>Bacteria</taxon>
        <taxon>Candidatus Aerophobota</taxon>
    </lineage>
</organism>
<evidence type="ECO:0000256" key="12">
    <source>
        <dbReference type="SAM" id="MobiDB-lite"/>
    </source>
</evidence>
<dbReference type="CDD" id="cd18137">
    <property type="entry name" value="HLD_clamp_pol_III_gamma_tau"/>
    <property type="match status" value="1"/>
</dbReference>
<dbReference type="InterPro" id="IPR012763">
    <property type="entry name" value="DNA_pol_III_sug/sutau_N"/>
</dbReference>
<dbReference type="NCBIfam" id="NF004046">
    <property type="entry name" value="PRK05563.1"/>
    <property type="match status" value="1"/>
</dbReference>
<name>A0A2A4YMP1_UNCAE</name>
<dbReference type="GO" id="GO:0009360">
    <property type="term" value="C:DNA polymerase III complex"/>
    <property type="evidence" value="ECO:0007669"/>
    <property type="project" value="InterPro"/>
</dbReference>
<accession>A0A2A4YMP1</accession>
<evidence type="ECO:0000256" key="7">
    <source>
        <dbReference type="ARBA" id="ARBA00022833"/>
    </source>
</evidence>
<dbReference type="NCBIfam" id="TIGR02397">
    <property type="entry name" value="dnaX_nterm"/>
    <property type="match status" value="1"/>
</dbReference>
<comment type="similarity">
    <text evidence="1 11">Belongs to the DnaX/STICHEL family.</text>
</comment>
<reference evidence="15" key="1">
    <citation type="submission" date="2017-08" db="EMBL/GenBank/DDBJ databases">
        <title>A dynamic microbial community with high functional redundancy inhabits the cold, oxic subseafloor aquifer.</title>
        <authorList>
            <person name="Tully B.J."/>
            <person name="Wheat C.G."/>
            <person name="Glazer B.T."/>
            <person name="Huber J.A."/>
        </authorList>
    </citation>
    <scope>NUCLEOTIDE SEQUENCE [LARGE SCALE GENOMIC DNA]</scope>
</reference>
<dbReference type="InterPro" id="IPR003593">
    <property type="entry name" value="AAA+_ATPase"/>
</dbReference>
<evidence type="ECO:0000256" key="10">
    <source>
        <dbReference type="ARBA" id="ARBA00049244"/>
    </source>
</evidence>